<feature type="compositionally biased region" description="Low complexity" evidence="1">
    <location>
        <begin position="183"/>
        <end position="218"/>
    </location>
</feature>
<comment type="caution">
    <text evidence="4">The sequence shown here is derived from an EMBL/GenBank/DDBJ whole genome shotgun (WGS) entry which is preliminary data.</text>
</comment>
<evidence type="ECO:0000313" key="4">
    <source>
        <dbReference type="EMBL" id="KAK0616523.1"/>
    </source>
</evidence>
<dbReference type="Proteomes" id="UP001175000">
    <property type="component" value="Unassembled WGS sequence"/>
</dbReference>
<accession>A0AA40BWR2</accession>
<dbReference type="AlphaFoldDB" id="A0AA40BWR2"/>
<reference evidence="4" key="1">
    <citation type="submission" date="2023-06" db="EMBL/GenBank/DDBJ databases">
        <title>Genome-scale phylogeny and comparative genomics of the fungal order Sordariales.</title>
        <authorList>
            <consortium name="Lawrence Berkeley National Laboratory"/>
            <person name="Hensen N."/>
            <person name="Bonometti L."/>
            <person name="Westerberg I."/>
            <person name="Brannstrom I.O."/>
            <person name="Guillou S."/>
            <person name="Cros-Aarteil S."/>
            <person name="Calhoun S."/>
            <person name="Haridas S."/>
            <person name="Kuo A."/>
            <person name="Mondo S."/>
            <person name="Pangilinan J."/>
            <person name="Riley R."/>
            <person name="Labutti K."/>
            <person name="Andreopoulos B."/>
            <person name="Lipzen A."/>
            <person name="Chen C."/>
            <person name="Yanf M."/>
            <person name="Daum C."/>
            <person name="Ng V."/>
            <person name="Clum A."/>
            <person name="Steindorff A."/>
            <person name="Ohm R."/>
            <person name="Martin F."/>
            <person name="Silar P."/>
            <person name="Natvig D."/>
            <person name="Lalanne C."/>
            <person name="Gautier V."/>
            <person name="Ament-Velasquez S.L."/>
            <person name="Kruys A."/>
            <person name="Hutchinson M.I."/>
            <person name="Powell A.J."/>
            <person name="Barry K."/>
            <person name="Miller A.N."/>
            <person name="Grigoriev I.V."/>
            <person name="Debuchy R."/>
            <person name="Gladieux P."/>
            <person name="Thoren M.H."/>
            <person name="Johannesson H."/>
        </authorList>
    </citation>
    <scope>NUCLEOTIDE SEQUENCE</scope>
    <source>
        <strain evidence="4">CBS 606.72</strain>
    </source>
</reference>
<feature type="chain" id="PRO_5041337849" evidence="3">
    <location>
        <begin position="35"/>
        <end position="347"/>
    </location>
</feature>
<organism evidence="4 5">
    <name type="scientific">Immersiella caudata</name>
    <dbReference type="NCBI Taxonomy" id="314043"/>
    <lineage>
        <taxon>Eukaryota</taxon>
        <taxon>Fungi</taxon>
        <taxon>Dikarya</taxon>
        <taxon>Ascomycota</taxon>
        <taxon>Pezizomycotina</taxon>
        <taxon>Sordariomycetes</taxon>
        <taxon>Sordariomycetidae</taxon>
        <taxon>Sordariales</taxon>
        <taxon>Lasiosphaeriaceae</taxon>
        <taxon>Immersiella</taxon>
    </lineage>
</organism>
<feature type="region of interest" description="Disordered" evidence="1">
    <location>
        <begin position="183"/>
        <end position="283"/>
    </location>
</feature>
<feature type="compositionally biased region" description="Polar residues" evidence="1">
    <location>
        <begin position="219"/>
        <end position="231"/>
    </location>
</feature>
<proteinExistence type="predicted"/>
<protein>
    <submittedName>
        <fullName evidence="4">Uncharacterized protein</fullName>
    </submittedName>
</protein>
<keyword evidence="3" id="KW-0732">Signal</keyword>
<evidence type="ECO:0000256" key="1">
    <source>
        <dbReference type="SAM" id="MobiDB-lite"/>
    </source>
</evidence>
<keyword evidence="2" id="KW-1133">Transmembrane helix</keyword>
<gene>
    <name evidence="4" type="ORF">B0T14DRAFT_588523</name>
</gene>
<evidence type="ECO:0000256" key="3">
    <source>
        <dbReference type="SAM" id="SignalP"/>
    </source>
</evidence>
<name>A0AA40BWR2_9PEZI</name>
<dbReference type="EMBL" id="JAULSU010000005">
    <property type="protein sequence ID" value="KAK0616523.1"/>
    <property type="molecule type" value="Genomic_DNA"/>
</dbReference>
<evidence type="ECO:0000256" key="2">
    <source>
        <dbReference type="SAM" id="Phobius"/>
    </source>
</evidence>
<feature type="compositionally biased region" description="Low complexity" evidence="1">
    <location>
        <begin position="239"/>
        <end position="273"/>
    </location>
</feature>
<keyword evidence="2" id="KW-0812">Transmembrane</keyword>
<sequence length="347" mass="36790">MRNKAATARSGSRLRHLQLHFSFLLSFLLALTVAGPDPDVCFTPNGTQLGNLFACQGSAPKAVSGMCCGLNDRCLVNGLCYQEGPKVIYRGGCLDKKWGDTCPKLCDIKMECTGQLTMLRECPDKSGSWYCGLNGKCGEGEGDRRDLKSCYLDPDEVRVGGTVEGVYAIPGLDRNYLTFWSTKSSSSTSSSSAQTHSTTPGDTPKPTTQKTTTSAHTPEPNQSPSTSQPTAASLPGSETAYAASTAPPPSASTAADPSMAQSSSSGTPSLTASDPPSAENDGRNIPIAIGSTFGSLIVVASAVLVFFYVRKRKREAPARAESPPGFYEPEMSIYGNQGGRSWPWKKQ</sequence>
<feature type="signal peptide" evidence="3">
    <location>
        <begin position="1"/>
        <end position="34"/>
    </location>
</feature>
<evidence type="ECO:0000313" key="5">
    <source>
        <dbReference type="Proteomes" id="UP001175000"/>
    </source>
</evidence>
<keyword evidence="5" id="KW-1185">Reference proteome</keyword>
<feature type="transmembrane region" description="Helical" evidence="2">
    <location>
        <begin position="285"/>
        <end position="309"/>
    </location>
</feature>
<keyword evidence="2" id="KW-0472">Membrane</keyword>